<feature type="compositionally biased region" description="Polar residues" evidence="1">
    <location>
        <begin position="717"/>
        <end position="728"/>
    </location>
</feature>
<sequence>MQDHADTSSQEPQVKYLVADLREAYQDGLDIYANRIQHLIFSEDVQTADKLRGSFYTGHKELEQAYTTYYKQAGNHFARGDVHIRIELTQQFHILTTEVIEVLQNSSDDAIARIPSIPGSFRPHTIIDYALLYRRSESVLKKCLSALEILFSAISDWAVPLHTLPPLASPPTVSKSSEIQAEAESLFEKIKSPFHRQRYEYKKLPTPFSFRLVKIDKARPYVICEMETFHLRDPPAFQALSYCWGTFGKRSDIWINKQLLQVSPNLKRGLQTLYKYYSRSATDSWVWIDQISINQEDFAERTQQVRLMRAIYQQATTTVIWLGPDNGYAGPTFQLAAAVYQFSLHVGADGQKERERGSVTSESSLVLAPSPHGIGLPSLEDKRWEALLRFLELAWFERCWIIQEVVVSRGDPVLLCGLHQLLWSRFRKAMTWLGEYDVKYRMDRLNLIKSISDLSSTRDVWELQALLHSTRLFKATDPRDKVFALLGLAGETEAPDNWPTALAPNYARSTRDVYMEVTRYCIQKTGNLSILSQVGRNLESNNSSEDLNLPSWVPRWDLPQGTRSLSAFTVTQNVEGWKTLTEKFNRASKDFPVSLDSYTSPESLSLEGIRIGLAESCLLVMSLDQHDSGTSVTAQSHANIYKAIPQLYNTCKDRLSHLPIEAFARTFFHVTTAGLTPEQTDTQYEPMTHFRAFLLSTSSRTLESESSDPMHSLRTALKNNSVSTLTPTITPPASAEPAHSPFHRHRSSTSISHSATPVPISDPDKPDPTRYTSALPPLFNRRLFITSSGHLGLGPAGMMSGDVVTVLFGGKVPFVLRNVTPDKWRLIGECYVEGFMRGEGLVFRGETSDTGLETEWFELV</sequence>
<feature type="domain" description="Heterokaryon incompatibility" evidence="2">
    <location>
        <begin position="237"/>
        <end position="404"/>
    </location>
</feature>
<dbReference type="PANTHER" id="PTHR24148">
    <property type="entry name" value="ANKYRIN REPEAT DOMAIN-CONTAINING PROTEIN 39 HOMOLOG-RELATED"/>
    <property type="match status" value="1"/>
</dbReference>
<name>A0A6A6X398_9PLEO</name>
<reference evidence="3" key="1">
    <citation type="journal article" date="2020" name="Stud. Mycol.">
        <title>101 Dothideomycetes genomes: a test case for predicting lifestyles and emergence of pathogens.</title>
        <authorList>
            <person name="Haridas S."/>
            <person name="Albert R."/>
            <person name="Binder M."/>
            <person name="Bloem J."/>
            <person name="Labutti K."/>
            <person name="Salamov A."/>
            <person name="Andreopoulos B."/>
            <person name="Baker S."/>
            <person name="Barry K."/>
            <person name="Bills G."/>
            <person name="Bluhm B."/>
            <person name="Cannon C."/>
            <person name="Castanera R."/>
            <person name="Culley D."/>
            <person name="Daum C."/>
            <person name="Ezra D."/>
            <person name="Gonzalez J."/>
            <person name="Henrissat B."/>
            <person name="Kuo A."/>
            <person name="Liang C."/>
            <person name="Lipzen A."/>
            <person name="Lutzoni F."/>
            <person name="Magnuson J."/>
            <person name="Mondo S."/>
            <person name="Nolan M."/>
            <person name="Ohm R."/>
            <person name="Pangilinan J."/>
            <person name="Park H.-J."/>
            <person name="Ramirez L."/>
            <person name="Alfaro M."/>
            <person name="Sun H."/>
            <person name="Tritt A."/>
            <person name="Yoshinaga Y."/>
            <person name="Zwiers L.-H."/>
            <person name="Turgeon B."/>
            <person name="Goodwin S."/>
            <person name="Spatafora J."/>
            <person name="Crous P."/>
            <person name="Grigoriev I."/>
        </authorList>
    </citation>
    <scope>NUCLEOTIDE SEQUENCE</scope>
    <source>
        <strain evidence="3">CBS 109.77</strain>
    </source>
</reference>
<evidence type="ECO:0000259" key="2">
    <source>
        <dbReference type="Pfam" id="PF06985"/>
    </source>
</evidence>
<evidence type="ECO:0000313" key="4">
    <source>
        <dbReference type="Proteomes" id="UP000799757"/>
    </source>
</evidence>
<accession>A0A6A6X398</accession>
<dbReference type="Proteomes" id="UP000799757">
    <property type="component" value="Unassembled WGS sequence"/>
</dbReference>
<proteinExistence type="predicted"/>
<protein>
    <recommendedName>
        <fullName evidence="2">Heterokaryon incompatibility domain-containing protein</fullName>
    </recommendedName>
</protein>
<dbReference type="Pfam" id="PF26639">
    <property type="entry name" value="Het-6_barrel"/>
    <property type="match status" value="1"/>
</dbReference>
<dbReference type="OrthoDB" id="5386682at2759"/>
<dbReference type="InterPro" id="IPR052895">
    <property type="entry name" value="HetReg/Transcr_Mod"/>
</dbReference>
<dbReference type="EMBL" id="MU002059">
    <property type="protein sequence ID" value="KAF2790701.1"/>
    <property type="molecule type" value="Genomic_DNA"/>
</dbReference>
<dbReference type="AlphaFoldDB" id="A0A6A6X398"/>
<keyword evidence="4" id="KW-1185">Reference proteome</keyword>
<evidence type="ECO:0000313" key="3">
    <source>
        <dbReference type="EMBL" id="KAF2790701.1"/>
    </source>
</evidence>
<dbReference type="PANTHER" id="PTHR24148:SF73">
    <property type="entry name" value="HET DOMAIN PROTEIN (AFU_ORTHOLOGUE AFUA_8G01020)"/>
    <property type="match status" value="1"/>
</dbReference>
<evidence type="ECO:0000256" key="1">
    <source>
        <dbReference type="SAM" id="MobiDB-lite"/>
    </source>
</evidence>
<gene>
    <name evidence="3" type="ORF">K505DRAFT_419651</name>
</gene>
<dbReference type="Pfam" id="PF06985">
    <property type="entry name" value="HET"/>
    <property type="match status" value="1"/>
</dbReference>
<organism evidence="3 4">
    <name type="scientific">Melanomma pulvis-pyrius CBS 109.77</name>
    <dbReference type="NCBI Taxonomy" id="1314802"/>
    <lineage>
        <taxon>Eukaryota</taxon>
        <taxon>Fungi</taxon>
        <taxon>Dikarya</taxon>
        <taxon>Ascomycota</taxon>
        <taxon>Pezizomycotina</taxon>
        <taxon>Dothideomycetes</taxon>
        <taxon>Pleosporomycetidae</taxon>
        <taxon>Pleosporales</taxon>
        <taxon>Melanommataceae</taxon>
        <taxon>Melanomma</taxon>
    </lineage>
</organism>
<dbReference type="InterPro" id="IPR010730">
    <property type="entry name" value="HET"/>
</dbReference>
<feature type="region of interest" description="Disordered" evidence="1">
    <location>
        <begin position="717"/>
        <end position="772"/>
    </location>
</feature>